<dbReference type="AlphaFoldDB" id="A0A8H5LHN1"/>
<feature type="compositionally biased region" description="Basic residues" evidence="4">
    <location>
        <begin position="115"/>
        <end position="125"/>
    </location>
</feature>
<dbReference type="GO" id="GO:0000127">
    <property type="term" value="C:transcription factor TFIIIC complex"/>
    <property type="evidence" value="ECO:0007669"/>
    <property type="project" value="TreeGrafter"/>
</dbReference>
<sequence length="810" mass="88314">MTRQLRPRNSRPSYASLAGFDLDDENSGTGARAGPVSGLPDLDDDGSSGSEFSPEKDKHAAEQMQQDAEDNEDLVQDDDMEGKDDIEDNESPMKLISDVDMTSVQVIQSASTSKGKGKATSKKGNAHPSLGTGLTRTRRQMYTLPTPSVHHRHRAVPLYRREGRVERLRQPPELFKSPSIVMTNGVDQDRVLERLNKAWGYNVGPGPLWEMAEDRSWFKEAKIAGNGGDTEAERRPLVHRDVRVKNGWKILTKEDAASYLPTDATTTEEGDLKPPPPVACYLGQINEQTLVKLEMLEARSMSEFLPQSSAHIFNPGAPAWGVDWCPIHQSERSDRGFKQYLGVAPFPSSSHSPEIGVKVLRPSYSCIQIWSLSPGRTTKANEGPEATTAGSSQDVGKMACEMVLCHESGPAHDLRWCPLPSHDSYSNLAKPRKLGVLAGTFEDGSLSIYVVPQPEDVQSDSNESSLVYVKLPQPALRIELEETSCWSLDWANSEVIAIGTTNGIITVYNVGSALKATARADSPAATDLFPTHYLTVHQSAIRALAWIRTPPSSGSGQPMVEEDPTVIASGGYDGMECLTDIREGHGSVMNRTRDVITTMSYSAYGGGPVTIDHENIVKAYSASASMLGRGHTLLEPQGPIWSIGSSEWHPQLSVGSADGSCLTTNMLRSTRRSGSVPFFVHKIFQMDYQRKTGKYRMLERFLPSATQDRPASNKPKAGSKASKSDTRKASASGTGAWPQEVAVHKVAWNNGNGLNACGLLASATSSGLCRVDNLWGRWIKDKVPYGGIQQIRREGLEDDMEVDSEDSGSD</sequence>
<gene>
    <name evidence="5" type="ORF">D9756_001159</name>
</gene>
<comment type="caution">
    <text evidence="5">The sequence shown here is derived from an EMBL/GenBank/DDBJ whole genome shotgun (WGS) entry which is preliminary data.</text>
</comment>
<evidence type="ECO:0008006" key="7">
    <source>
        <dbReference type="Google" id="ProtNLM"/>
    </source>
</evidence>
<feature type="compositionally biased region" description="Acidic residues" evidence="4">
    <location>
        <begin position="67"/>
        <end position="90"/>
    </location>
</feature>
<evidence type="ECO:0000256" key="4">
    <source>
        <dbReference type="SAM" id="MobiDB-lite"/>
    </source>
</evidence>
<accession>A0A8H5LHN1</accession>
<keyword evidence="3" id="KW-0539">Nucleus</keyword>
<dbReference type="PANTHER" id="PTHR15052">
    <property type="entry name" value="RNA POLYMERASE III TRANSCRIPTION INITIATION FACTOR COMPLEX SUBUNIT"/>
    <property type="match status" value="1"/>
</dbReference>
<dbReference type="InterPro" id="IPR015943">
    <property type="entry name" value="WD40/YVTN_repeat-like_dom_sf"/>
</dbReference>
<evidence type="ECO:0000313" key="6">
    <source>
        <dbReference type="Proteomes" id="UP000559027"/>
    </source>
</evidence>
<reference evidence="5 6" key="1">
    <citation type="journal article" date="2020" name="ISME J.">
        <title>Uncovering the hidden diversity of litter-decomposition mechanisms in mushroom-forming fungi.</title>
        <authorList>
            <person name="Floudas D."/>
            <person name="Bentzer J."/>
            <person name="Ahren D."/>
            <person name="Johansson T."/>
            <person name="Persson P."/>
            <person name="Tunlid A."/>
        </authorList>
    </citation>
    <scope>NUCLEOTIDE SEQUENCE [LARGE SCALE GENOMIC DNA]</scope>
    <source>
        <strain evidence="5 6">CBS 146.42</strain>
    </source>
</reference>
<evidence type="ECO:0000256" key="3">
    <source>
        <dbReference type="ARBA" id="ARBA00023242"/>
    </source>
</evidence>
<dbReference type="EMBL" id="JAACJO010000005">
    <property type="protein sequence ID" value="KAF5357771.1"/>
    <property type="molecule type" value="Genomic_DNA"/>
</dbReference>
<dbReference type="InterPro" id="IPR036322">
    <property type="entry name" value="WD40_repeat_dom_sf"/>
</dbReference>
<dbReference type="InterPro" id="IPR052416">
    <property type="entry name" value="GTF3C_component"/>
</dbReference>
<dbReference type="GO" id="GO:0006383">
    <property type="term" value="P:transcription by RNA polymerase III"/>
    <property type="evidence" value="ECO:0007669"/>
    <property type="project" value="TreeGrafter"/>
</dbReference>
<dbReference type="Gene3D" id="2.130.10.10">
    <property type="entry name" value="YVTN repeat-like/Quinoprotein amine dehydrogenase"/>
    <property type="match status" value="1"/>
</dbReference>
<evidence type="ECO:0000256" key="1">
    <source>
        <dbReference type="ARBA" id="ARBA00004123"/>
    </source>
</evidence>
<proteinExistence type="predicted"/>
<dbReference type="GO" id="GO:0005634">
    <property type="term" value="C:nucleus"/>
    <property type="evidence" value="ECO:0007669"/>
    <property type="project" value="UniProtKB-SubCell"/>
</dbReference>
<feature type="region of interest" description="Disordered" evidence="4">
    <location>
        <begin position="703"/>
        <end position="736"/>
    </location>
</feature>
<keyword evidence="2" id="KW-0804">Transcription</keyword>
<protein>
    <recommendedName>
        <fullName evidence="7">Transcription factor tau subunit sfc6</fullName>
    </recommendedName>
</protein>
<dbReference type="SUPFAM" id="SSF50978">
    <property type="entry name" value="WD40 repeat-like"/>
    <property type="match status" value="1"/>
</dbReference>
<keyword evidence="6" id="KW-1185">Reference proteome</keyword>
<comment type="subcellular location">
    <subcellularLocation>
        <location evidence="1">Nucleus</location>
    </subcellularLocation>
</comment>
<evidence type="ECO:0000313" key="5">
    <source>
        <dbReference type="EMBL" id="KAF5357771.1"/>
    </source>
</evidence>
<dbReference type="Proteomes" id="UP000559027">
    <property type="component" value="Unassembled WGS sequence"/>
</dbReference>
<dbReference type="OrthoDB" id="4703at2759"/>
<feature type="region of interest" description="Disordered" evidence="4">
    <location>
        <begin position="1"/>
        <end position="133"/>
    </location>
</feature>
<name>A0A8H5LHN1_9AGAR</name>
<dbReference type="PANTHER" id="PTHR15052:SF2">
    <property type="entry name" value="GENERAL TRANSCRIPTION FACTOR 3C POLYPEPTIDE 2"/>
    <property type="match status" value="1"/>
</dbReference>
<evidence type="ECO:0000256" key="2">
    <source>
        <dbReference type="ARBA" id="ARBA00023163"/>
    </source>
</evidence>
<organism evidence="5 6">
    <name type="scientific">Leucocoprinus leucothites</name>
    <dbReference type="NCBI Taxonomy" id="201217"/>
    <lineage>
        <taxon>Eukaryota</taxon>
        <taxon>Fungi</taxon>
        <taxon>Dikarya</taxon>
        <taxon>Basidiomycota</taxon>
        <taxon>Agaricomycotina</taxon>
        <taxon>Agaricomycetes</taxon>
        <taxon>Agaricomycetidae</taxon>
        <taxon>Agaricales</taxon>
        <taxon>Agaricineae</taxon>
        <taxon>Agaricaceae</taxon>
        <taxon>Leucocoprinus</taxon>
    </lineage>
</organism>